<keyword evidence="7" id="KW-1185">Reference proteome</keyword>
<dbReference type="InterPro" id="IPR002828">
    <property type="entry name" value="SurE-like_Pase/nucleotidase"/>
</dbReference>
<dbReference type="PANTHER" id="PTHR30457:SF0">
    <property type="entry name" value="PHOSPHATASE, PUTATIVE (AFU_ORTHOLOGUE AFUA_4G01070)-RELATED"/>
    <property type="match status" value="1"/>
</dbReference>
<feature type="chain" id="PRO_5042226287" description="Survival protein SurE-like phosphatase/nucleotidase domain-containing protein" evidence="4">
    <location>
        <begin position="19"/>
        <end position="307"/>
    </location>
</feature>
<dbReference type="Pfam" id="PF01975">
    <property type="entry name" value="SurE"/>
    <property type="match status" value="1"/>
</dbReference>
<evidence type="ECO:0000256" key="1">
    <source>
        <dbReference type="ARBA" id="ARBA00011062"/>
    </source>
</evidence>
<evidence type="ECO:0000256" key="4">
    <source>
        <dbReference type="SAM" id="SignalP"/>
    </source>
</evidence>
<comment type="caution">
    <text evidence="6">The sequence shown here is derived from an EMBL/GenBank/DDBJ whole genome shotgun (WGS) entry which is preliminary data.</text>
</comment>
<accession>A0AAD5YFZ3</accession>
<evidence type="ECO:0000256" key="2">
    <source>
        <dbReference type="ARBA" id="ARBA00022723"/>
    </source>
</evidence>
<protein>
    <recommendedName>
        <fullName evidence="5">Survival protein SurE-like phosphatase/nucleotidase domain-containing protein</fullName>
    </recommendedName>
</protein>
<sequence>MRTNFLILPAVIALCVHAQKVVVTNDDGWAVAQIRAQYNALKLGGFDVVLSAPAQDMSGTGSLSTDPIPLLIPCQYDSCPAGSPAVGSDPNDPRLNYVNAFPVDSARYGIKTLSPKFFGSQPDLVVSGPNTGCKRPGTSAPYEVDNGAACEAGNEGIPAIAFSGQGATHVSFTTLETDPTSSATIAALTWAELTTDFVRTFFSAPAPFLPSGTVLNVNYPHLGNATSGCTEASDVGFVFTRVFPPLLPIDVVTCGNKGKLPTEDDVKNSGRCLASVSVISSKLKLDVGKDTQAKVLQGLSGLGFVCL</sequence>
<evidence type="ECO:0000259" key="5">
    <source>
        <dbReference type="Pfam" id="PF01975"/>
    </source>
</evidence>
<dbReference type="GO" id="GO:0008252">
    <property type="term" value="F:nucleotidase activity"/>
    <property type="evidence" value="ECO:0007669"/>
    <property type="project" value="InterPro"/>
</dbReference>
<keyword evidence="4" id="KW-0732">Signal</keyword>
<dbReference type="SUPFAM" id="SSF64167">
    <property type="entry name" value="SurE-like"/>
    <property type="match status" value="1"/>
</dbReference>
<feature type="signal peptide" evidence="4">
    <location>
        <begin position="1"/>
        <end position="18"/>
    </location>
</feature>
<evidence type="ECO:0000256" key="3">
    <source>
        <dbReference type="ARBA" id="ARBA00022801"/>
    </source>
</evidence>
<keyword evidence="3" id="KW-0378">Hydrolase</keyword>
<organism evidence="6 7">
    <name type="scientific">Meripilus lineatus</name>
    <dbReference type="NCBI Taxonomy" id="2056292"/>
    <lineage>
        <taxon>Eukaryota</taxon>
        <taxon>Fungi</taxon>
        <taxon>Dikarya</taxon>
        <taxon>Basidiomycota</taxon>
        <taxon>Agaricomycotina</taxon>
        <taxon>Agaricomycetes</taxon>
        <taxon>Polyporales</taxon>
        <taxon>Meripilaceae</taxon>
        <taxon>Meripilus</taxon>
    </lineage>
</organism>
<evidence type="ECO:0000313" key="6">
    <source>
        <dbReference type="EMBL" id="KAJ3479949.1"/>
    </source>
</evidence>
<dbReference type="Gene3D" id="3.40.1210.10">
    <property type="entry name" value="Survival protein SurE-like phosphatase/nucleotidase"/>
    <property type="match status" value="1"/>
</dbReference>
<dbReference type="InterPro" id="IPR036523">
    <property type="entry name" value="SurE-like_sf"/>
</dbReference>
<reference evidence="6" key="1">
    <citation type="submission" date="2022-07" db="EMBL/GenBank/DDBJ databases">
        <title>Genome Sequence of Physisporinus lineatus.</title>
        <authorList>
            <person name="Buettner E."/>
        </authorList>
    </citation>
    <scope>NUCLEOTIDE SEQUENCE</scope>
    <source>
        <strain evidence="6">VT162</strain>
    </source>
</reference>
<dbReference type="InterPro" id="IPR030048">
    <property type="entry name" value="SurE"/>
</dbReference>
<keyword evidence="2" id="KW-0479">Metal-binding</keyword>
<dbReference type="GO" id="GO:0046872">
    <property type="term" value="F:metal ion binding"/>
    <property type="evidence" value="ECO:0007669"/>
    <property type="project" value="UniProtKB-KW"/>
</dbReference>
<evidence type="ECO:0000313" key="7">
    <source>
        <dbReference type="Proteomes" id="UP001212997"/>
    </source>
</evidence>
<gene>
    <name evidence="6" type="ORF">NLI96_g8695</name>
</gene>
<comment type="similarity">
    <text evidence="1">Belongs to the SurE nucleotidase family.</text>
</comment>
<dbReference type="EMBL" id="JANAWD010000405">
    <property type="protein sequence ID" value="KAJ3479949.1"/>
    <property type="molecule type" value="Genomic_DNA"/>
</dbReference>
<dbReference type="PANTHER" id="PTHR30457">
    <property type="entry name" value="5'-NUCLEOTIDASE SURE"/>
    <property type="match status" value="1"/>
</dbReference>
<proteinExistence type="inferred from homology"/>
<feature type="domain" description="Survival protein SurE-like phosphatase/nucleotidase" evidence="5">
    <location>
        <begin position="21"/>
        <end position="225"/>
    </location>
</feature>
<name>A0AAD5YFZ3_9APHY</name>
<dbReference type="Proteomes" id="UP001212997">
    <property type="component" value="Unassembled WGS sequence"/>
</dbReference>
<dbReference type="AlphaFoldDB" id="A0AAD5YFZ3"/>